<gene>
    <name evidence="1" type="ORF">FCALED_LOCUS14684</name>
</gene>
<proteinExistence type="predicted"/>
<dbReference type="AlphaFoldDB" id="A0A9N9I9E9"/>
<name>A0A9N9I9E9_9GLOM</name>
<sequence>MIVVVSKDYMIVCVTLVSLMINKNVAISTACPALNNIVVDSVEVGQTYIEYLRRND</sequence>
<dbReference type="GO" id="GO:0005694">
    <property type="term" value="C:chromosome"/>
    <property type="evidence" value="ECO:0007669"/>
    <property type="project" value="InterPro"/>
</dbReference>
<evidence type="ECO:0000313" key="1">
    <source>
        <dbReference type="EMBL" id="CAG8726244.1"/>
    </source>
</evidence>
<dbReference type="SUPFAM" id="SSF75553">
    <property type="entry name" value="Smc hinge domain"/>
    <property type="match status" value="1"/>
</dbReference>
<reference evidence="1" key="1">
    <citation type="submission" date="2021-06" db="EMBL/GenBank/DDBJ databases">
        <authorList>
            <person name="Kallberg Y."/>
            <person name="Tangrot J."/>
            <person name="Rosling A."/>
        </authorList>
    </citation>
    <scope>NUCLEOTIDE SEQUENCE</scope>
    <source>
        <strain evidence="1">UK204</strain>
    </source>
</reference>
<dbReference type="GO" id="GO:0005524">
    <property type="term" value="F:ATP binding"/>
    <property type="evidence" value="ECO:0007669"/>
    <property type="project" value="InterPro"/>
</dbReference>
<accession>A0A9N9I9E9</accession>
<dbReference type="Gene3D" id="1.20.1060.20">
    <property type="match status" value="1"/>
</dbReference>
<keyword evidence="2" id="KW-1185">Reference proteome</keyword>
<dbReference type="OrthoDB" id="5575062at2759"/>
<dbReference type="GO" id="GO:0051276">
    <property type="term" value="P:chromosome organization"/>
    <property type="evidence" value="ECO:0007669"/>
    <property type="project" value="InterPro"/>
</dbReference>
<evidence type="ECO:0000313" key="2">
    <source>
        <dbReference type="Proteomes" id="UP000789570"/>
    </source>
</evidence>
<organism evidence="1 2">
    <name type="scientific">Funneliformis caledonium</name>
    <dbReference type="NCBI Taxonomy" id="1117310"/>
    <lineage>
        <taxon>Eukaryota</taxon>
        <taxon>Fungi</taxon>
        <taxon>Fungi incertae sedis</taxon>
        <taxon>Mucoromycota</taxon>
        <taxon>Glomeromycotina</taxon>
        <taxon>Glomeromycetes</taxon>
        <taxon>Glomerales</taxon>
        <taxon>Glomeraceae</taxon>
        <taxon>Funneliformis</taxon>
    </lineage>
</organism>
<comment type="caution">
    <text evidence="1">The sequence shown here is derived from an EMBL/GenBank/DDBJ whole genome shotgun (WGS) entry which is preliminary data.</text>
</comment>
<dbReference type="EMBL" id="CAJVPQ010011234">
    <property type="protein sequence ID" value="CAG8726244.1"/>
    <property type="molecule type" value="Genomic_DNA"/>
</dbReference>
<protein>
    <submittedName>
        <fullName evidence="1">11441_t:CDS:1</fullName>
    </submittedName>
</protein>
<dbReference type="InterPro" id="IPR036277">
    <property type="entry name" value="SMC_hinge_sf"/>
</dbReference>
<dbReference type="Proteomes" id="UP000789570">
    <property type="component" value="Unassembled WGS sequence"/>
</dbReference>